<dbReference type="PANTHER" id="PTHR13789:SF309">
    <property type="entry name" value="PUTATIVE (AFU_ORTHOLOGUE AFUA_6G14510)-RELATED"/>
    <property type="match status" value="1"/>
</dbReference>
<evidence type="ECO:0000313" key="5">
    <source>
        <dbReference type="Proteomes" id="UP000641954"/>
    </source>
</evidence>
<sequence length="501" mass="56009">MQLNLKQSPDDSDSEKIYDVAIVGAGPVGLATAIGLKKRGIDNFIVLDQTRAFRPVGQGLDLLPNGLKALKYIAPEAYEAVKKTAFNFFDPRQSDRQWVYKNCQAEIIRSIPLGFEYWLNNYGEGRVSIPWYHLQTTLRNLLPEATVQANHRCINLIETSDRGYVELDFVLDLGAEANPYAHWQYEQPQQGEITQGAPNISPNLATKSIKANLVVAADGINSTLRRVLYQNSDYNALAKPEYSGFAAIGCSGIRAVDPETLAELDHKFLKPAGIVSISQEQKYGNQLDMEYPRMLLFRRDSGELGYLIHTPLSLNCLKGQSGTALISLILSVLEQADFPSCLLDLVRVSPPENMIQRPYHIHRASVTNDLKFPDTAEGNFREEPAEEQRMETPWNIGRVVLVGDAAHGMPPFMAQGANQGLEDAAVVTEAIAHIAQKNYWHNLDAIGAAFKKYEQLRRPFMVRIQQATMNGAIGSETERQEYNQQVYGRNFPQIIAKLFPN</sequence>
<keyword evidence="2 4" id="KW-0503">Monooxygenase</keyword>
<dbReference type="InterPro" id="IPR036188">
    <property type="entry name" value="FAD/NAD-bd_sf"/>
</dbReference>
<proteinExistence type="predicted"/>
<dbReference type="PRINTS" id="PR00420">
    <property type="entry name" value="RNGMNOXGNASE"/>
</dbReference>
<name>A0ABR8EDP3_9CYAN</name>
<dbReference type="InterPro" id="IPR050493">
    <property type="entry name" value="FAD-dep_Monooxygenase_BioMet"/>
</dbReference>
<organism evidence="4 5">
    <name type="scientific">Planktothricoides raciborskii FACHB-1370</name>
    <dbReference type="NCBI Taxonomy" id="2949576"/>
    <lineage>
        <taxon>Bacteria</taxon>
        <taxon>Bacillati</taxon>
        <taxon>Cyanobacteriota</taxon>
        <taxon>Cyanophyceae</taxon>
        <taxon>Oscillatoriophycideae</taxon>
        <taxon>Oscillatoriales</taxon>
        <taxon>Oscillatoriaceae</taxon>
        <taxon>Planktothricoides</taxon>
    </lineage>
</organism>
<protein>
    <submittedName>
        <fullName evidence="4">FAD-dependent monooxygenase</fullName>
    </submittedName>
</protein>
<dbReference type="PANTHER" id="PTHR13789">
    <property type="entry name" value="MONOOXYGENASE"/>
    <property type="match status" value="1"/>
</dbReference>
<dbReference type="Gene3D" id="3.50.50.60">
    <property type="entry name" value="FAD/NAD(P)-binding domain"/>
    <property type="match status" value="2"/>
</dbReference>
<gene>
    <name evidence="4" type="ORF">H6G72_12405</name>
</gene>
<comment type="caution">
    <text evidence="4">The sequence shown here is derived from an EMBL/GenBank/DDBJ whole genome shotgun (WGS) entry which is preliminary data.</text>
</comment>
<feature type="domain" description="FAD-binding" evidence="3">
    <location>
        <begin position="18"/>
        <end position="51"/>
    </location>
</feature>
<evidence type="ECO:0000256" key="2">
    <source>
        <dbReference type="ARBA" id="ARBA00023033"/>
    </source>
</evidence>
<keyword evidence="5" id="KW-1185">Reference proteome</keyword>
<dbReference type="InterPro" id="IPR002938">
    <property type="entry name" value="FAD-bd"/>
</dbReference>
<evidence type="ECO:0000256" key="1">
    <source>
        <dbReference type="ARBA" id="ARBA00023002"/>
    </source>
</evidence>
<dbReference type="Pfam" id="PF01494">
    <property type="entry name" value="FAD_binding_3"/>
    <property type="match status" value="2"/>
</dbReference>
<dbReference type="GO" id="GO:0004497">
    <property type="term" value="F:monooxygenase activity"/>
    <property type="evidence" value="ECO:0007669"/>
    <property type="project" value="UniProtKB-KW"/>
</dbReference>
<dbReference type="EMBL" id="JACJSK010000014">
    <property type="protein sequence ID" value="MBD2544625.1"/>
    <property type="molecule type" value="Genomic_DNA"/>
</dbReference>
<reference evidence="4 5" key="1">
    <citation type="journal article" date="2020" name="ISME J.">
        <title>Comparative genomics reveals insights into cyanobacterial evolution and habitat adaptation.</title>
        <authorList>
            <person name="Chen M.Y."/>
            <person name="Teng W.K."/>
            <person name="Zhao L."/>
            <person name="Hu C.X."/>
            <person name="Zhou Y.K."/>
            <person name="Han B.P."/>
            <person name="Song L.R."/>
            <person name="Shu W.S."/>
        </authorList>
    </citation>
    <scope>NUCLEOTIDE SEQUENCE [LARGE SCALE GENOMIC DNA]</scope>
    <source>
        <strain evidence="4 5">FACHB-1370</strain>
    </source>
</reference>
<evidence type="ECO:0000259" key="3">
    <source>
        <dbReference type="Pfam" id="PF01494"/>
    </source>
</evidence>
<evidence type="ECO:0000313" key="4">
    <source>
        <dbReference type="EMBL" id="MBD2544625.1"/>
    </source>
</evidence>
<feature type="domain" description="FAD-binding" evidence="3">
    <location>
        <begin position="387"/>
        <end position="436"/>
    </location>
</feature>
<dbReference type="SUPFAM" id="SSF51905">
    <property type="entry name" value="FAD/NAD(P)-binding domain"/>
    <property type="match status" value="1"/>
</dbReference>
<accession>A0ABR8EDP3</accession>
<dbReference type="Proteomes" id="UP000641954">
    <property type="component" value="Unassembled WGS sequence"/>
</dbReference>
<keyword evidence="1" id="KW-0560">Oxidoreductase</keyword>